<dbReference type="Gene3D" id="3.60.10.10">
    <property type="entry name" value="Endonuclease/exonuclease/phosphatase"/>
    <property type="match status" value="1"/>
</dbReference>
<evidence type="ECO:0000313" key="3">
    <source>
        <dbReference type="Proteomes" id="UP000596742"/>
    </source>
</evidence>
<feature type="compositionally biased region" description="Pro residues" evidence="1">
    <location>
        <begin position="1"/>
        <end position="10"/>
    </location>
</feature>
<dbReference type="Proteomes" id="UP000596742">
    <property type="component" value="Unassembled WGS sequence"/>
</dbReference>
<dbReference type="InterPro" id="IPR036691">
    <property type="entry name" value="Endo/exonu/phosph_ase_sf"/>
</dbReference>
<protein>
    <submittedName>
        <fullName evidence="2">Uncharacterized protein</fullName>
    </submittedName>
</protein>
<evidence type="ECO:0000256" key="1">
    <source>
        <dbReference type="SAM" id="MobiDB-lite"/>
    </source>
</evidence>
<dbReference type="EMBL" id="UYJE01008268">
    <property type="protein sequence ID" value="VDI62513.1"/>
    <property type="molecule type" value="Genomic_DNA"/>
</dbReference>
<gene>
    <name evidence="2" type="ORF">MGAL_10B024851</name>
</gene>
<keyword evidence="3" id="KW-1185">Reference proteome</keyword>
<name>A0A8B6GDQ7_MYTGA</name>
<sequence>MEIESVPPPERSQSQGERNKNAGKLDSIRPSLSTNIIQWNCRGLKINLLELTLLVQSFLPIAFCLQETHLKESDNVYFLTHK</sequence>
<evidence type="ECO:0000313" key="2">
    <source>
        <dbReference type="EMBL" id="VDI62513.1"/>
    </source>
</evidence>
<dbReference type="SUPFAM" id="SSF56219">
    <property type="entry name" value="DNase I-like"/>
    <property type="match status" value="1"/>
</dbReference>
<reference evidence="2" key="1">
    <citation type="submission" date="2018-11" db="EMBL/GenBank/DDBJ databases">
        <authorList>
            <person name="Alioto T."/>
            <person name="Alioto T."/>
        </authorList>
    </citation>
    <scope>NUCLEOTIDE SEQUENCE</scope>
</reference>
<organism evidence="2 3">
    <name type="scientific">Mytilus galloprovincialis</name>
    <name type="common">Mediterranean mussel</name>
    <dbReference type="NCBI Taxonomy" id="29158"/>
    <lineage>
        <taxon>Eukaryota</taxon>
        <taxon>Metazoa</taxon>
        <taxon>Spiralia</taxon>
        <taxon>Lophotrochozoa</taxon>
        <taxon>Mollusca</taxon>
        <taxon>Bivalvia</taxon>
        <taxon>Autobranchia</taxon>
        <taxon>Pteriomorphia</taxon>
        <taxon>Mytilida</taxon>
        <taxon>Mytiloidea</taxon>
        <taxon>Mytilidae</taxon>
        <taxon>Mytilinae</taxon>
        <taxon>Mytilus</taxon>
    </lineage>
</organism>
<comment type="caution">
    <text evidence="2">The sequence shown here is derived from an EMBL/GenBank/DDBJ whole genome shotgun (WGS) entry which is preliminary data.</text>
</comment>
<dbReference type="AlphaFoldDB" id="A0A8B6GDQ7"/>
<accession>A0A8B6GDQ7</accession>
<proteinExistence type="predicted"/>
<feature type="region of interest" description="Disordered" evidence="1">
    <location>
        <begin position="1"/>
        <end position="27"/>
    </location>
</feature>